<gene>
    <name evidence="2" type="ordered locus">FRAAL1564</name>
</gene>
<proteinExistence type="predicted"/>
<dbReference type="HOGENOM" id="CLU_2953760_0_0_11"/>
<evidence type="ECO:0000313" key="2">
    <source>
        <dbReference type="EMBL" id="CAJ60220.1"/>
    </source>
</evidence>
<dbReference type="STRING" id="326424.FRAAL1564"/>
<evidence type="ECO:0000256" key="1">
    <source>
        <dbReference type="SAM" id="MobiDB-lite"/>
    </source>
</evidence>
<dbReference type="KEGG" id="fal:FRAAL1564"/>
<accession>Q0RQF6</accession>
<sequence length="59" mass="6926">MHPGRIVRIRDALLHAAPTGRSRTHPERRQSTGRTRRSTRPPRPRRALDHARPGYARRR</sequence>
<dbReference type="AlphaFoldDB" id="Q0RQF6"/>
<protein>
    <submittedName>
        <fullName evidence="2">Uncharacterized protein</fullName>
    </submittedName>
</protein>
<feature type="compositionally biased region" description="Basic residues" evidence="1">
    <location>
        <begin position="34"/>
        <end position="45"/>
    </location>
</feature>
<feature type="region of interest" description="Disordered" evidence="1">
    <location>
        <begin position="11"/>
        <end position="59"/>
    </location>
</feature>
<reference evidence="2 3" key="1">
    <citation type="journal article" date="2007" name="Genome Res.">
        <title>Genome characteristics of facultatively symbiotic Frankia sp. strains reflect host range and host plant biogeography.</title>
        <authorList>
            <person name="Normand P."/>
            <person name="Lapierre P."/>
            <person name="Tisa L.S."/>
            <person name="Gogarten J.P."/>
            <person name="Alloisio N."/>
            <person name="Bagnarol E."/>
            <person name="Bassi C.A."/>
            <person name="Berry A.M."/>
            <person name="Bickhart D.M."/>
            <person name="Choisne N."/>
            <person name="Couloux A."/>
            <person name="Cournoyer B."/>
            <person name="Cruveiller S."/>
            <person name="Daubin V."/>
            <person name="Demange N."/>
            <person name="Francino M.P."/>
            <person name="Goltsman E."/>
            <person name="Huang Y."/>
            <person name="Kopp O.R."/>
            <person name="Labarre L."/>
            <person name="Lapidus A."/>
            <person name="Lavire C."/>
            <person name="Marechal J."/>
            <person name="Martinez M."/>
            <person name="Mastronunzio J.E."/>
            <person name="Mullin B.C."/>
            <person name="Niemann J."/>
            <person name="Pujic P."/>
            <person name="Rawnsley T."/>
            <person name="Rouy Z."/>
            <person name="Schenowitz C."/>
            <person name="Sellstedt A."/>
            <person name="Tavares F."/>
            <person name="Tomkins J.P."/>
            <person name="Vallenet D."/>
            <person name="Valverde C."/>
            <person name="Wall L.G."/>
            <person name="Wang Y."/>
            <person name="Medigue C."/>
            <person name="Benson D.R."/>
        </authorList>
    </citation>
    <scope>NUCLEOTIDE SEQUENCE [LARGE SCALE GENOMIC DNA]</scope>
    <source>
        <strain evidence="3">DSM 45986 / CECT 9034 / ACN14a</strain>
    </source>
</reference>
<evidence type="ECO:0000313" key="3">
    <source>
        <dbReference type="Proteomes" id="UP000000657"/>
    </source>
</evidence>
<keyword evidence="3" id="KW-1185">Reference proteome</keyword>
<dbReference type="EMBL" id="CT573213">
    <property type="protein sequence ID" value="CAJ60220.1"/>
    <property type="molecule type" value="Genomic_DNA"/>
</dbReference>
<dbReference type="Proteomes" id="UP000000657">
    <property type="component" value="Chromosome"/>
</dbReference>
<name>Q0RQF6_FRAAA</name>
<organism evidence="2 3">
    <name type="scientific">Frankia alni (strain DSM 45986 / CECT 9034 / ACN14a)</name>
    <dbReference type="NCBI Taxonomy" id="326424"/>
    <lineage>
        <taxon>Bacteria</taxon>
        <taxon>Bacillati</taxon>
        <taxon>Actinomycetota</taxon>
        <taxon>Actinomycetes</taxon>
        <taxon>Frankiales</taxon>
        <taxon>Frankiaceae</taxon>
        <taxon>Frankia</taxon>
    </lineage>
</organism>